<evidence type="ECO:0000313" key="2">
    <source>
        <dbReference type="EMBL" id="KQH82495.1"/>
    </source>
</evidence>
<sequence length="77" mass="8962">MEEVTLRVKLPGKVSEETKRTIERELELEALRIYLELKLKKKRKKLPVESYMGILGKASVEELDTYALEAEGFEDIH</sequence>
<dbReference type="AlphaFoldDB" id="A0A0Q2MS01"/>
<reference evidence="1 6" key="2">
    <citation type="submission" date="2016-04" db="EMBL/GenBank/DDBJ databases">
        <title>Complete genome sequence of Thermococcus thioreducens type strain OGL-20P.</title>
        <authorList>
            <person name="Oger P.M."/>
        </authorList>
    </citation>
    <scope>NUCLEOTIDE SEQUENCE [LARGE SCALE GENOMIC DNA]</scope>
    <source>
        <strain evidence="1 6">OGL-20P</strain>
    </source>
</reference>
<dbReference type="OrthoDB" id="102428at2157"/>
<dbReference type="Proteomes" id="UP000250136">
    <property type="component" value="Chromosome"/>
</dbReference>
<evidence type="ECO:0000313" key="1">
    <source>
        <dbReference type="EMBL" id="ASJ12503.1"/>
    </source>
</evidence>
<dbReference type="Proteomes" id="UP000182125">
    <property type="component" value="Unassembled WGS sequence"/>
</dbReference>
<dbReference type="EMBL" id="LIXN01000008">
    <property type="protein sequence ID" value="KQH82495.1"/>
    <property type="molecule type" value="Genomic_DNA"/>
</dbReference>
<evidence type="ECO:0000313" key="4">
    <source>
        <dbReference type="Proteomes" id="UP000051862"/>
    </source>
</evidence>
<dbReference type="RefSeq" id="WP_055429390.1">
    <property type="nucleotide sequence ID" value="NZ_CP015105.1"/>
</dbReference>
<dbReference type="KEGG" id="ttd:A3L14_06180"/>
<evidence type="ECO:0000313" key="5">
    <source>
        <dbReference type="Proteomes" id="UP000182125"/>
    </source>
</evidence>
<proteinExistence type="predicted"/>
<protein>
    <submittedName>
        <fullName evidence="2">Uncharacterized protein</fullName>
    </submittedName>
</protein>
<dbReference type="EMBL" id="CP015105">
    <property type="protein sequence ID" value="ASJ12503.1"/>
    <property type="molecule type" value="Genomic_DNA"/>
</dbReference>
<organism evidence="2 4">
    <name type="scientific">Thermococcus thioreducens</name>
    <dbReference type="NCBI Taxonomy" id="277988"/>
    <lineage>
        <taxon>Archaea</taxon>
        <taxon>Methanobacteriati</taxon>
        <taxon>Methanobacteriota</taxon>
        <taxon>Thermococci</taxon>
        <taxon>Thermococcales</taxon>
        <taxon>Thermococcaceae</taxon>
        <taxon>Thermococcus</taxon>
    </lineage>
</organism>
<dbReference type="EMBL" id="FOIW01000001">
    <property type="protein sequence ID" value="SEV89695.1"/>
    <property type="molecule type" value="Genomic_DNA"/>
</dbReference>
<name>A0A0Q2MS01_9EURY</name>
<dbReference type="Proteomes" id="UP000051862">
    <property type="component" value="Unassembled WGS sequence"/>
</dbReference>
<reference evidence="2 4" key="1">
    <citation type="submission" date="2015-08" db="EMBL/GenBank/DDBJ databases">
        <title>Thermococcus thioreducens DSM 14981 genome sequencing.</title>
        <authorList>
            <person name="Hong S.-J."/>
            <person name="Kim M.-C."/>
            <person name="Shin J.-H."/>
        </authorList>
    </citation>
    <scope>NUCLEOTIDE SEQUENCE [LARGE SCALE GENOMIC DNA]</scope>
    <source>
        <strain evidence="2 4">DSM 14981</strain>
    </source>
</reference>
<evidence type="ECO:0000313" key="3">
    <source>
        <dbReference type="EMBL" id="SEV89695.1"/>
    </source>
</evidence>
<accession>A0A0Q2MS01</accession>
<gene>
    <name evidence="1" type="ORF">A3L14_06180</name>
    <name evidence="2" type="ORF">AMR53_06060</name>
    <name evidence="3" type="ORF">SAMN05216170_0719</name>
</gene>
<evidence type="ECO:0000313" key="6">
    <source>
        <dbReference type="Proteomes" id="UP000250136"/>
    </source>
</evidence>
<keyword evidence="6" id="KW-1185">Reference proteome</keyword>
<dbReference type="STRING" id="277988.SAMN05216170_0719"/>
<reference evidence="3 5" key="3">
    <citation type="submission" date="2016-10" db="EMBL/GenBank/DDBJ databases">
        <authorList>
            <person name="de Groot N.N."/>
        </authorList>
    </citation>
    <scope>NUCLEOTIDE SEQUENCE [LARGE SCALE GENOMIC DNA]</scope>
    <source>
        <strain evidence="3 5">OGL-20</strain>
    </source>
</reference>
<dbReference type="GeneID" id="58918849"/>
<dbReference type="PATRIC" id="fig|277988.4.peg.1271"/>